<dbReference type="Proteomes" id="UP000323011">
    <property type="component" value="Unassembled WGS sequence"/>
</dbReference>
<organism evidence="3 4">
    <name type="scientific">Cafeteria roenbergensis</name>
    <name type="common">Marine flagellate</name>
    <dbReference type="NCBI Taxonomy" id="33653"/>
    <lineage>
        <taxon>Eukaryota</taxon>
        <taxon>Sar</taxon>
        <taxon>Stramenopiles</taxon>
        <taxon>Bigyra</taxon>
        <taxon>Opalozoa</taxon>
        <taxon>Bicosoecida</taxon>
        <taxon>Cafeteriaceae</taxon>
        <taxon>Cafeteria</taxon>
    </lineage>
</organism>
<sequence>MASRRLQTATCPATAAACDAYRFSFGEGWILKFINRAAATCGDSTPAGRRFRLLLLTNAEGRKLFNYCLWFCIETFGCGGPQPLELRTAMTLSCSAMRDSLPRHLQDRFVEWAAAVLARVVSWAALWLFPLDTALLDGRFRAACADVISLILLGGLAPDSVVPDRTWFRAVPAMAAEHHRLVENERIPGNSATLLRSADLEQDAWRLIPGGEKAPPGCVWDTRVLRNLSLPVLDEPVPPDWVLDDADAALLSSVRPKPKEHDDGSPVSKAFDETAAALARFAIRREDSREQTRRIRGDGELEVPEPDSERQAKSTRLLSGFGSLLVPSNTLKSGGGKLSTLKRVNAMGGHDEFADIGIEAQQLRSKESIITDAAMSDARRRVGVYRAALEAAENAERVAAKARLRYAAQSRKADRESAARTASIMLRPAAVAELASTFFEEERLRQMDMQESLRHFRKLYLAGH</sequence>
<feature type="region of interest" description="Disordered" evidence="2">
    <location>
        <begin position="289"/>
        <end position="313"/>
    </location>
</feature>
<dbReference type="AlphaFoldDB" id="A0A5A8CUA6"/>
<proteinExistence type="predicted"/>
<feature type="compositionally biased region" description="Basic and acidic residues" evidence="2">
    <location>
        <begin position="289"/>
        <end position="299"/>
    </location>
</feature>
<reference evidence="3 4" key="1">
    <citation type="submission" date="2019-07" db="EMBL/GenBank/DDBJ databases">
        <title>Genomes of Cafeteria roenbergensis.</title>
        <authorList>
            <person name="Fischer M.G."/>
            <person name="Hackl T."/>
            <person name="Roman M."/>
        </authorList>
    </citation>
    <scope>NUCLEOTIDE SEQUENCE [LARGE SCALE GENOMIC DNA]</scope>
    <source>
        <strain evidence="3 4">BVI</strain>
    </source>
</reference>
<gene>
    <name evidence="3" type="ORF">FNF29_00757</name>
</gene>
<name>A0A5A8CUA6_CAFRO</name>
<evidence type="ECO:0000313" key="4">
    <source>
        <dbReference type="Proteomes" id="UP000323011"/>
    </source>
</evidence>
<accession>A0A5A8CUA6</accession>
<keyword evidence="1" id="KW-0175">Coiled coil</keyword>
<feature type="coiled-coil region" evidence="1">
    <location>
        <begin position="375"/>
        <end position="412"/>
    </location>
</feature>
<dbReference type="EMBL" id="VLTN01000003">
    <property type="protein sequence ID" value="KAA0156646.1"/>
    <property type="molecule type" value="Genomic_DNA"/>
</dbReference>
<evidence type="ECO:0000313" key="3">
    <source>
        <dbReference type="EMBL" id="KAA0156646.1"/>
    </source>
</evidence>
<dbReference type="PROSITE" id="PS51257">
    <property type="entry name" value="PROKAR_LIPOPROTEIN"/>
    <property type="match status" value="1"/>
</dbReference>
<keyword evidence="4" id="KW-1185">Reference proteome</keyword>
<protein>
    <submittedName>
        <fullName evidence="3">Uncharacterized protein</fullName>
    </submittedName>
</protein>
<comment type="caution">
    <text evidence="3">The sequence shown here is derived from an EMBL/GenBank/DDBJ whole genome shotgun (WGS) entry which is preliminary data.</text>
</comment>
<evidence type="ECO:0000256" key="1">
    <source>
        <dbReference type="SAM" id="Coils"/>
    </source>
</evidence>
<evidence type="ECO:0000256" key="2">
    <source>
        <dbReference type="SAM" id="MobiDB-lite"/>
    </source>
</evidence>